<feature type="domain" description="Bifunctional glucose-6-phosphate/mannose-6-phosphate isomerase C-terminal" evidence="3">
    <location>
        <begin position="169"/>
        <end position="319"/>
    </location>
</feature>
<dbReference type="GO" id="GO:0004347">
    <property type="term" value="F:glucose-6-phosphate isomerase activity"/>
    <property type="evidence" value="ECO:0007669"/>
    <property type="project" value="InterPro"/>
</dbReference>
<name>A0A0G1WN49_9BACT</name>
<evidence type="ECO:0000313" key="4">
    <source>
        <dbReference type="EMBL" id="KKW20191.1"/>
    </source>
</evidence>
<comment type="similarity">
    <text evidence="1">Belongs to the PGI/PMI family.</text>
</comment>
<dbReference type="SUPFAM" id="SSF53697">
    <property type="entry name" value="SIS domain"/>
    <property type="match status" value="1"/>
</dbReference>
<gene>
    <name evidence="4" type="ORF">UY61_C0043G0008</name>
</gene>
<protein>
    <submittedName>
        <fullName evidence="4">Bifunctional phosphoglucose/phosphomannose isomerase</fullName>
    </submittedName>
</protein>
<dbReference type="InterPro" id="IPR046348">
    <property type="entry name" value="SIS_dom_sf"/>
</dbReference>
<evidence type="ECO:0000256" key="1">
    <source>
        <dbReference type="ARBA" id="ARBA00010523"/>
    </source>
</evidence>
<evidence type="ECO:0000313" key="5">
    <source>
        <dbReference type="Proteomes" id="UP000034201"/>
    </source>
</evidence>
<dbReference type="GO" id="GO:0005975">
    <property type="term" value="P:carbohydrate metabolic process"/>
    <property type="evidence" value="ECO:0007669"/>
    <property type="project" value="InterPro"/>
</dbReference>
<reference evidence="4 5" key="1">
    <citation type="journal article" date="2015" name="Nature">
        <title>rRNA introns, odd ribosomes, and small enigmatic genomes across a large radiation of phyla.</title>
        <authorList>
            <person name="Brown C.T."/>
            <person name="Hug L.A."/>
            <person name="Thomas B.C."/>
            <person name="Sharon I."/>
            <person name="Castelle C.J."/>
            <person name="Singh A."/>
            <person name="Wilkins M.J."/>
            <person name="Williams K.H."/>
            <person name="Banfield J.F."/>
        </authorList>
    </citation>
    <scope>NUCLEOTIDE SEQUENCE [LARGE SCALE GENOMIC DNA]</scope>
</reference>
<evidence type="ECO:0000259" key="3">
    <source>
        <dbReference type="Pfam" id="PF10432"/>
    </source>
</evidence>
<dbReference type="AlphaFoldDB" id="A0A0G1WN49"/>
<keyword evidence="2 4" id="KW-0413">Isomerase</keyword>
<evidence type="ECO:0000256" key="2">
    <source>
        <dbReference type="ARBA" id="ARBA00023235"/>
    </source>
</evidence>
<comment type="caution">
    <text evidence="4">The sequence shown here is derived from an EMBL/GenBank/DDBJ whole genome shotgun (WGS) entry which is preliminary data.</text>
</comment>
<dbReference type="PATRIC" id="fig|1618608.3.peg.619"/>
<dbReference type="InterPro" id="IPR019490">
    <property type="entry name" value="Glu6P/Mann6P_isomerase_C"/>
</dbReference>
<organism evidence="4 5">
    <name type="scientific">Candidatus Adlerbacteria bacterium GW2011_GWC1_50_9</name>
    <dbReference type="NCBI Taxonomy" id="1618608"/>
    <lineage>
        <taxon>Bacteria</taxon>
        <taxon>Candidatus Adleribacteriota</taxon>
    </lineage>
</organism>
<dbReference type="CDD" id="cd05637">
    <property type="entry name" value="SIS_PGI_PMI_2"/>
    <property type="match status" value="1"/>
</dbReference>
<proteinExistence type="inferred from homology"/>
<dbReference type="GO" id="GO:0004476">
    <property type="term" value="F:mannose-6-phosphate isomerase activity"/>
    <property type="evidence" value="ECO:0007669"/>
    <property type="project" value="InterPro"/>
</dbReference>
<dbReference type="Gene3D" id="3.40.50.10490">
    <property type="entry name" value="Glucose-6-phosphate isomerase like protein, domain 1"/>
    <property type="match status" value="2"/>
</dbReference>
<dbReference type="GO" id="GO:1901135">
    <property type="term" value="P:carbohydrate derivative metabolic process"/>
    <property type="evidence" value="ECO:0007669"/>
    <property type="project" value="InterPro"/>
</dbReference>
<accession>A0A0G1WN49</accession>
<dbReference type="GO" id="GO:0097367">
    <property type="term" value="F:carbohydrate derivative binding"/>
    <property type="evidence" value="ECO:0007669"/>
    <property type="project" value="InterPro"/>
</dbReference>
<dbReference type="Proteomes" id="UP000034201">
    <property type="component" value="Unassembled WGS sequence"/>
</dbReference>
<dbReference type="EMBL" id="LCQQ01000043">
    <property type="protein sequence ID" value="KKW20191.1"/>
    <property type="molecule type" value="Genomic_DNA"/>
</dbReference>
<sequence length="321" mass="35960">MRDAILNFHTQFEFEPKVEHGENLGEYSSYIVCGMGGSNLAGGLLEIVSPGTDIYSHRDYDLPAMSEKRLKESLVILSSYSGNTEETISAYWAAKKKGIPMAAVSAGWRILEFAKHDKFPHVEIPDTGIQPRMATGFNFLALLKIMRKENEFAEARALAAVLKPAEQEEAGKSLAERIRGKVPIIYASRKNRGLSYNWKIKFNETGKTPAFANVLPELNHNEMTGFDVVDSTRALSSAFHFIFLRDSADSEKIQKRMDVLGKLYRDRGLLVEDVIIEGDTPYLKIFSSLVLADWTALYTGESYGVETEQVPMVEEFKKAIS</sequence>
<dbReference type="Pfam" id="PF10432">
    <property type="entry name" value="bact-PGI_C"/>
    <property type="match status" value="1"/>
</dbReference>